<evidence type="ECO:0000256" key="3">
    <source>
        <dbReference type="ARBA" id="ARBA00022989"/>
    </source>
</evidence>
<dbReference type="GO" id="GO:0140359">
    <property type="term" value="F:ABC-type transporter activity"/>
    <property type="evidence" value="ECO:0007669"/>
    <property type="project" value="InterPro"/>
</dbReference>
<comment type="subcellular location">
    <subcellularLocation>
        <location evidence="1">Membrane</location>
        <topology evidence="1">Multi-pass membrane protein</topology>
    </subcellularLocation>
</comment>
<feature type="transmembrane region" description="Helical" evidence="5">
    <location>
        <begin position="160"/>
        <end position="186"/>
    </location>
</feature>
<keyword evidence="3 5" id="KW-1133">Transmembrane helix</keyword>
<accession>A0A6J7C102</accession>
<dbReference type="GO" id="GO:0016020">
    <property type="term" value="C:membrane"/>
    <property type="evidence" value="ECO:0007669"/>
    <property type="project" value="UniProtKB-SubCell"/>
</dbReference>
<feature type="transmembrane region" description="Helical" evidence="5">
    <location>
        <begin position="123"/>
        <end position="148"/>
    </location>
</feature>
<evidence type="ECO:0000313" key="7">
    <source>
        <dbReference type="EMBL" id="CAB4850791.1"/>
    </source>
</evidence>
<feature type="transmembrane region" description="Helical" evidence="5">
    <location>
        <begin position="76"/>
        <end position="95"/>
    </location>
</feature>
<feature type="transmembrane region" description="Helical" evidence="5">
    <location>
        <begin position="193"/>
        <end position="218"/>
    </location>
</feature>
<reference evidence="7" key="1">
    <citation type="submission" date="2020-05" db="EMBL/GenBank/DDBJ databases">
        <authorList>
            <person name="Chiriac C."/>
            <person name="Salcher M."/>
            <person name="Ghai R."/>
            <person name="Kavagutti S V."/>
        </authorList>
    </citation>
    <scope>NUCLEOTIDE SEQUENCE</scope>
</reference>
<organism evidence="7">
    <name type="scientific">freshwater metagenome</name>
    <dbReference type="NCBI Taxonomy" id="449393"/>
    <lineage>
        <taxon>unclassified sequences</taxon>
        <taxon>metagenomes</taxon>
        <taxon>ecological metagenomes</taxon>
    </lineage>
</organism>
<keyword evidence="2 5" id="KW-0812">Transmembrane</keyword>
<dbReference type="EMBL" id="CAFBIZ010000137">
    <property type="protein sequence ID" value="CAB4850791.1"/>
    <property type="molecule type" value="Genomic_DNA"/>
</dbReference>
<dbReference type="PANTHER" id="PTHR37305:SF1">
    <property type="entry name" value="MEMBRANE PROTEIN"/>
    <property type="match status" value="1"/>
</dbReference>
<protein>
    <submittedName>
        <fullName evidence="7">Unannotated protein</fullName>
    </submittedName>
</protein>
<evidence type="ECO:0000256" key="5">
    <source>
        <dbReference type="SAM" id="Phobius"/>
    </source>
</evidence>
<dbReference type="PANTHER" id="PTHR37305">
    <property type="entry name" value="INTEGRAL MEMBRANE PROTEIN-RELATED"/>
    <property type="match status" value="1"/>
</dbReference>
<evidence type="ECO:0000259" key="6">
    <source>
        <dbReference type="Pfam" id="PF12698"/>
    </source>
</evidence>
<feature type="transmembrane region" description="Helical" evidence="5">
    <location>
        <begin position="35"/>
        <end position="56"/>
    </location>
</feature>
<evidence type="ECO:0000256" key="4">
    <source>
        <dbReference type="ARBA" id="ARBA00023136"/>
    </source>
</evidence>
<dbReference type="InterPro" id="IPR013525">
    <property type="entry name" value="ABC2_TM"/>
</dbReference>
<dbReference type="AlphaFoldDB" id="A0A6J7C102"/>
<name>A0A6J7C102_9ZZZZ</name>
<evidence type="ECO:0000256" key="2">
    <source>
        <dbReference type="ARBA" id="ARBA00022692"/>
    </source>
</evidence>
<sequence>MNSTRATSAAGATVIARRRSLLSAEILKVTSTKMWLGMLIGVALYIGIGVVATIFAPEQPGMPMPRLSTTEGLRNLFSTAGSGYVFAIVIGALGMTQELRHRTLSSMLLSEPRRNRVMVAKMGAYAGVGAFYGLVGVVFGYALALAFLPLKDHGAIPIDAMWQIAGGSILGCALFAILGVAVGTLVRNQIGAILGILVWVLLIEALLVAFLPAVGKWLPGGALSGVLQSTGFNGASYLPVWGGALVLVGYTAIFGVIAAATTQRRDVS</sequence>
<feature type="domain" description="ABC-2 type transporter transmembrane" evidence="6">
    <location>
        <begin position="85"/>
        <end position="259"/>
    </location>
</feature>
<keyword evidence="4 5" id="KW-0472">Membrane</keyword>
<proteinExistence type="predicted"/>
<evidence type="ECO:0000256" key="1">
    <source>
        <dbReference type="ARBA" id="ARBA00004141"/>
    </source>
</evidence>
<feature type="transmembrane region" description="Helical" evidence="5">
    <location>
        <begin position="238"/>
        <end position="260"/>
    </location>
</feature>
<gene>
    <name evidence="7" type="ORF">UFOPK3268_01075</name>
</gene>
<dbReference type="Pfam" id="PF12698">
    <property type="entry name" value="ABC2_membrane_3"/>
    <property type="match status" value="1"/>
</dbReference>